<dbReference type="EMBL" id="AM260522">
    <property type="protein sequence ID" value="CAJ99496.1"/>
    <property type="molecule type" value="Genomic_DNA"/>
</dbReference>
<dbReference type="Proteomes" id="UP000000775">
    <property type="component" value="Chromosome"/>
</dbReference>
<dbReference type="KEGG" id="hac:Hac_0692"/>
<gene>
    <name evidence="2" type="primary">fragment 3</name>
    <name evidence="2" type="ordered locus">Hac_0692</name>
</gene>
<feature type="domain" description="Dynamin-like helical" evidence="1">
    <location>
        <begin position="5"/>
        <end position="141"/>
    </location>
</feature>
<dbReference type="Pfam" id="PF18709">
    <property type="entry name" value="DLP_helical"/>
    <property type="match status" value="1"/>
</dbReference>
<organism evidence="2 3">
    <name type="scientific">Helicobacter acinonychis (strain Sheeba)</name>
    <dbReference type="NCBI Taxonomy" id="382638"/>
    <lineage>
        <taxon>Bacteria</taxon>
        <taxon>Pseudomonadati</taxon>
        <taxon>Campylobacterota</taxon>
        <taxon>Epsilonproteobacteria</taxon>
        <taxon>Campylobacterales</taxon>
        <taxon>Helicobacteraceae</taxon>
        <taxon>Helicobacter</taxon>
    </lineage>
</organism>
<name>Q17XY0_HELAH</name>
<dbReference type="HOGENOM" id="CLU_1756304_0_0_7"/>
<evidence type="ECO:0000313" key="3">
    <source>
        <dbReference type="Proteomes" id="UP000000775"/>
    </source>
</evidence>
<protein>
    <recommendedName>
        <fullName evidence="1">Dynamin-like helical domain-containing protein</fullName>
    </recommendedName>
</protein>
<sequence length="148" mass="16740">MKVSNIDTKVKNEFERQTQGIVNEISKIGTSFNADLSSSEKYFTTLGKTGINFLRQSGFINATNVKLARDGIVAVGKFAGIDLALKFKPWGTVKLVGNINKALPLIGIAFEVWDSWREQQKIKEFEKAKEKMKSNFENQKTRNIRSHQ</sequence>
<reference evidence="2 3" key="1">
    <citation type="journal article" date="2006" name="PLoS Genet.">
        <title>Who ate whom? Adaptive Helicobacter genomic changes that accompanied a host jump from early humans to large felines.</title>
        <authorList>
            <person name="Eppinger M."/>
            <person name="Baar C."/>
            <person name="Linz B."/>
            <person name="Raddatz G."/>
            <person name="Lanz C."/>
            <person name="Keller H."/>
            <person name="Morelli G."/>
            <person name="Gressmann H."/>
            <person name="Achtman M."/>
            <person name="Schuster S.C."/>
        </authorList>
    </citation>
    <scope>NUCLEOTIDE SEQUENCE [LARGE SCALE GENOMIC DNA]</scope>
    <source>
        <strain evidence="2 3">Sheeba</strain>
    </source>
</reference>
<dbReference type="InterPro" id="IPR040576">
    <property type="entry name" value="DLP_helical"/>
</dbReference>
<evidence type="ECO:0000259" key="1">
    <source>
        <dbReference type="Pfam" id="PF18709"/>
    </source>
</evidence>
<dbReference type="AlphaFoldDB" id="Q17XY0"/>
<keyword evidence="3" id="KW-1185">Reference proteome</keyword>
<dbReference type="eggNOG" id="COG0699">
    <property type="taxonomic scope" value="Bacteria"/>
</dbReference>
<proteinExistence type="predicted"/>
<accession>Q17XY0</accession>
<evidence type="ECO:0000313" key="2">
    <source>
        <dbReference type="EMBL" id="CAJ99496.1"/>
    </source>
</evidence>
<dbReference type="STRING" id="382638.Hac_0692"/>